<dbReference type="SUPFAM" id="SSF48264">
    <property type="entry name" value="Cytochrome P450"/>
    <property type="match status" value="1"/>
</dbReference>
<dbReference type="PANTHER" id="PTHR24305">
    <property type="entry name" value="CYTOCHROME P450"/>
    <property type="match status" value="1"/>
</dbReference>
<protein>
    <recommendedName>
        <fullName evidence="11">Pisatin demethylase</fullName>
    </recommendedName>
</protein>
<dbReference type="InterPro" id="IPR001128">
    <property type="entry name" value="Cyt_P450"/>
</dbReference>
<name>A0A4P7ND94_PYROR</name>
<dbReference type="GO" id="GO:0016705">
    <property type="term" value="F:oxidoreductase activity, acting on paired donors, with incorporation or reduction of molecular oxygen"/>
    <property type="evidence" value="ECO:0007669"/>
    <property type="project" value="InterPro"/>
</dbReference>
<keyword evidence="7" id="KW-0503">Monooxygenase</keyword>
<dbReference type="Proteomes" id="UP000294847">
    <property type="component" value="Chromosome 3"/>
</dbReference>
<evidence type="ECO:0000256" key="3">
    <source>
        <dbReference type="ARBA" id="ARBA00022617"/>
    </source>
</evidence>
<evidence type="ECO:0000313" key="10">
    <source>
        <dbReference type="Proteomes" id="UP000294847"/>
    </source>
</evidence>
<comment type="cofactor">
    <cofactor evidence="1 8">
        <name>heme</name>
        <dbReference type="ChEBI" id="CHEBI:30413"/>
    </cofactor>
</comment>
<sequence length="614" mass="68494">MFVPHKDIHSTFDECSAVLRLAYLYLVATVVSVQAISPRVVELAMESLNDSLRNLSTMVMGNVFPMIQDACDVDWRQQSLYLSSLLQRLKTSPAVSALLGRYATLLGTSLLVWYVGTSLASWVRLRQFPAASWLANFSYLWLAKTTYSGRQYWVHRELHRKHQSPLVRIGPNELMTDDPDVIRRISAARSGYVRDTWYITGRFNPYHDNMFTVLEPRAHKQFKSRTLHAYSGRELPDFEAGIDEQVQTLVDTLRRKYAAPAAGNAAGKRRQGAPVDLGPISCYFTMDVITRLGFGHEFGYLQSETDLYNFLGGVRDLWPRMSTSADIPWIRNVLFSKFFLKLLGPGPKDKEGFGALMAVAEQHVGRRFQEGPDSKKDMLSSFIHHGLDQTECEVEGLFMVVAGTESTASAIRSVLVHTMSTPAVYSQLKAEIATAVRSGAASSPVIKNEEAVRLPVLQAVIYEGLRMRPPLLGLLPKVVPAGGDTLAGHHVPAGTAVCVNASSLLRSEALFGPDTDVFRPGRFLDLQDPEARAAMQRNVELAFGSGQWQCVGKTIAFMELHKVVFEANQDKLFRRFDMHLVRPLKPCDVLSYGVFLESNLMVRVTEAAQMETAQ</sequence>
<evidence type="ECO:0000256" key="2">
    <source>
        <dbReference type="ARBA" id="ARBA00010617"/>
    </source>
</evidence>
<accession>A0A4P7ND94</accession>
<proteinExistence type="inferred from homology"/>
<dbReference type="GO" id="GO:0004497">
    <property type="term" value="F:monooxygenase activity"/>
    <property type="evidence" value="ECO:0007669"/>
    <property type="project" value="UniProtKB-KW"/>
</dbReference>
<reference evidence="9 10" key="1">
    <citation type="journal article" date="2019" name="Mol. Biol. Evol.">
        <title>Blast fungal genomes show frequent chromosomal changes, gene gains and losses, and effector gene turnover.</title>
        <authorList>
            <person name="Gomez Luciano L.B."/>
            <person name="Jason Tsai I."/>
            <person name="Chuma I."/>
            <person name="Tosa Y."/>
            <person name="Chen Y.H."/>
            <person name="Li J.Y."/>
            <person name="Li M.Y."/>
            <person name="Jade Lu M.Y."/>
            <person name="Nakayashiki H."/>
            <person name="Li W.H."/>
        </authorList>
    </citation>
    <scope>NUCLEOTIDE SEQUENCE [LARGE SCALE GENOMIC DNA]</scope>
    <source>
        <strain evidence="9">MZ5-1-6</strain>
    </source>
</reference>
<dbReference type="PRINTS" id="PR00385">
    <property type="entry name" value="P450"/>
</dbReference>
<keyword evidence="6 8" id="KW-0408">Iron</keyword>
<evidence type="ECO:0000256" key="4">
    <source>
        <dbReference type="ARBA" id="ARBA00022723"/>
    </source>
</evidence>
<dbReference type="GO" id="GO:0005506">
    <property type="term" value="F:iron ion binding"/>
    <property type="evidence" value="ECO:0007669"/>
    <property type="project" value="InterPro"/>
</dbReference>
<evidence type="ECO:0000256" key="6">
    <source>
        <dbReference type="ARBA" id="ARBA00023004"/>
    </source>
</evidence>
<dbReference type="AlphaFoldDB" id="A0A4P7ND94"/>
<dbReference type="InterPro" id="IPR050121">
    <property type="entry name" value="Cytochrome_P450_monoxygenase"/>
</dbReference>
<keyword evidence="5" id="KW-0560">Oxidoreductase</keyword>
<keyword evidence="4 8" id="KW-0479">Metal-binding</keyword>
<dbReference type="Gene3D" id="1.10.630.10">
    <property type="entry name" value="Cytochrome P450"/>
    <property type="match status" value="1"/>
</dbReference>
<evidence type="ECO:0008006" key="11">
    <source>
        <dbReference type="Google" id="ProtNLM"/>
    </source>
</evidence>
<evidence type="ECO:0000313" key="9">
    <source>
        <dbReference type="EMBL" id="QBZ60032.1"/>
    </source>
</evidence>
<feature type="binding site" description="axial binding residue" evidence="8">
    <location>
        <position position="550"/>
    </location>
    <ligand>
        <name>heme</name>
        <dbReference type="ChEBI" id="CHEBI:30413"/>
    </ligand>
    <ligandPart>
        <name>Fe</name>
        <dbReference type="ChEBI" id="CHEBI:18248"/>
    </ligandPart>
</feature>
<keyword evidence="3 8" id="KW-0349">Heme</keyword>
<dbReference type="Pfam" id="PF00067">
    <property type="entry name" value="p450"/>
    <property type="match status" value="1"/>
</dbReference>
<evidence type="ECO:0000256" key="5">
    <source>
        <dbReference type="ARBA" id="ARBA00023002"/>
    </source>
</evidence>
<evidence type="ECO:0000256" key="8">
    <source>
        <dbReference type="PIRSR" id="PIRSR602401-1"/>
    </source>
</evidence>
<evidence type="ECO:0000256" key="7">
    <source>
        <dbReference type="ARBA" id="ARBA00023033"/>
    </source>
</evidence>
<dbReference type="EMBL" id="CP034206">
    <property type="protein sequence ID" value="QBZ60032.1"/>
    <property type="molecule type" value="Genomic_DNA"/>
</dbReference>
<dbReference type="GO" id="GO:0020037">
    <property type="term" value="F:heme binding"/>
    <property type="evidence" value="ECO:0007669"/>
    <property type="project" value="InterPro"/>
</dbReference>
<gene>
    <name evidence="9" type="ORF">PoMZ_05002</name>
</gene>
<comment type="similarity">
    <text evidence="2">Belongs to the cytochrome P450 family.</text>
</comment>
<dbReference type="PRINTS" id="PR00463">
    <property type="entry name" value="EP450I"/>
</dbReference>
<dbReference type="InterPro" id="IPR036396">
    <property type="entry name" value="Cyt_P450_sf"/>
</dbReference>
<evidence type="ECO:0000256" key="1">
    <source>
        <dbReference type="ARBA" id="ARBA00001971"/>
    </source>
</evidence>
<dbReference type="InterPro" id="IPR002401">
    <property type="entry name" value="Cyt_P450_E_grp-I"/>
</dbReference>
<dbReference type="CDD" id="cd11060">
    <property type="entry name" value="CYP57A1-like"/>
    <property type="match status" value="1"/>
</dbReference>
<organism evidence="9 10">
    <name type="scientific">Pyricularia oryzae</name>
    <name type="common">Rice blast fungus</name>
    <name type="synonym">Magnaporthe oryzae</name>
    <dbReference type="NCBI Taxonomy" id="318829"/>
    <lineage>
        <taxon>Eukaryota</taxon>
        <taxon>Fungi</taxon>
        <taxon>Dikarya</taxon>
        <taxon>Ascomycota</taxon>
        <taxon>Pezizomycotina</taxon>
        <taxon>Sordariomycetes</taxon>
        <taxon>Sordariomycetidae</taxon>
        <taxon>Magnaporthales</taxon>
        <taxon>Pyriculariaceae</taxon>
        <taxon>Pyricularia</taxon>
    </lineage>
</organism>
<dbReference type="PANTHER" id="PTHR24305:SF77">
    <property type="entry name" value="CYTOCHROME P450 MONOOXYGENASE"/>
    <property type="match status" value="1"/>
</dbReference>